<feature type="domain" description="Erythromycin biosynthesis protein CIII-like C-terminal" evidence="4">
    <location>
        <begin position="222"/>
        <end position="363"/>
    </location>
</feature>
<accession>A0A9X2NF90</accession>
<dbReference type="InterPro" id="IPR010610">
    <property type="entry name" value="EryCIII-like_C"/>
</dbReference>
<dbReference type="PANTHER" id="PTHR48050:SF13">
    <property type="entry name" value="STEROL 3-BETA-GLUCOSYLTRANSFERASE UGT80A2"/>
    <property type="match status" value="1"/>
</dbReference>
<gene>
    <name evidence="6" type="ORF">M8542_11855</name>
</gene>
<dbReference type="InterPro" id="IPR048284">
    <property type="entry name" value="EryCIII-like_N"/>
</dbReference>
<reference evidence="6" key="1">
    <citation type="submission" date="2022-06" db="EMBL/GenBank/DDBJ databases">
        <title>Amycolatopsis iheyaensis sp. nov., a new species of the genus Amycolatopsis isolated from soil in Iheya island, Japan.</title>
        <authorList>
            <person name="Ngamcharungchit C."/>
            <person name="Kanto H."/>
            <person name="Take A."/>
            <person name="Intra B."/>
            <person name="Matsumoto A."/>
            <person name="Panbangred W."/>
            <person name="Inahashi Y."/>
        </authorList>
    </citation>
    <scope>NUCLEOTIDE SEQUENCE</scope>
    <source>
        <strain evidence="6">OK19-0408</strain>
    </source>
</reference>
<dbReference type="Pfam" id="PF21036">
    <property type="entry name" value="EryCIII-like_N"/>
    <property type="match status" value="1"/>
</dbReference>
<evidence type="ECO:0000256" key="3">
    <source>
        <dbReference type="ARBA" id="ARBA00022679"/>
    </source>
</evidence>
<dbReference type="PANTHER" id="PTHR48050">
    <property type="entry name" value="STEROL 3-BETA-GLUCOSYLTRANSFERASE"/>
    <property type="match status" value="1"/>
</dbReference>
<dbReference type="InterPro" id="IPR002213">
    <property type="entry name" value="UDP_glucos_trans"/>
</dbReference>
<protein>
    <submittedName>
        <fullName evidence="6">DUF1205 domain-containing protein</fullName>
    </submittedName>
</protein>
<evidence type="ECO:0000313" key="6">
    <source>
        <dbReference type="EMBL" id="MCR6483510.1"/>
    </source>
</evidence>
<comment type="caution">
    <text evidence="6">The sequence shown here is derived from an EMBL/GenBank/DDBJ whole genome shotgun (WGS) entry which is preliminary data.</text>
</comment>
<dbReference type="GO" id="GO:0016758">
    <property type="term" value="F:hexosyltransferase activity"/>
    <property type="evidence" value="ECO:0007669"/>
    <property type="project" value="UniProtKB-ARBA"/>
</dbReference>
<dbReference type="GO" id="GO:0017000">
    <property type="term" value="P:antibiotic biosynthetic process"/>
    <property type="evidence" value="ECO:0007669"/>
    <property type="project" value="UniProtKB-ARBA"/>
</dbReference>
<evidence type="ECO:0000259" key="4">
    <source>
        <dbReference type="Pfam" id="PF06722"/>
    </source>
</evidence>
<dbReference type="Pfam" id="PF06722">
    <property type="entry name" value="EryCIII-like_C"/>
    <property type="match status" value="1"/>
</dbReference>
<dbReference type="Proteomes" id="UP001144096">
    <property type="component" value="Unassembled WGS sequence"/>
</dbReference>
<keyword evidence="3" id="KW-0808">Transferase</keyword>
<dbReference type="GO" id="GO:0008194">
    <property type="term" value="F:UDP-glycosyltransferase activity"/>
    <property type="evidence" value="ECO:0007669"/>
    <property type="project" value="InterPro"/>
</dbReference>
<keyword evidence="2" id="KW-0328">Glycosyltransferase</keyword>
<comment type="similarity">
    <text evidence="1">Belongs to the glycosyltransferase 28 family.</text>
</comment>
<evidence type="ECO:0000256" key="2">
    <source>
        <dbReference type="ARBA" id="ARBA00022676"/>
    </source>
</evidence>
<dbReference type="CDD" id="cd03784">
    <property type="entry name" value="GT1_Gtf-like"/>
    <property type="match status" value="1"/>
</dbReference>
<dbReference type="RefSeq" id="WP_257920126.1">
    <property type="nucleotide sequence ID" value="NZ_JAMXQV010000004.1"/>
</dbReference>
<organism evidence="6 7">
    <name type="scientific">Amycolatopsis iheyensis</name>
    <dbReference type="NCBI Taxonomy" id="2945988"/>
    <lineage>
        <taxon>Bacteria</taxon>
        <taxon>Bacillati</taxon>
        <taxon>Actinomycetota</taxon>
        <taxon>Actinomycetes</taxon>
        <taxon>Pseudonocardiales</taxon>
        <taxon>Pseudonocardiaceae</taxon>
        <taxon>Amycolatopsis</taxon>
    </lineage>
</organism>
<dbReference type="SUPFAM" id="SSF53756">
    <property type="entry name" value="UDP-Glycosyltransferase/glycogen phosphorylase"/>
    <property type="match status" value="1"/>
</dbReference>
<dbReference type="AlphaFoldDB" id="A0A9X2NF90"/>
<evidence type="ECO:0000256" key="1">
    <source>
        <dbReference type="ARBA" id="ARBA00006962"/>
    </source>
</evidence>
<feature type="domain" description="Erythromycin biosynthesis protein CIII-like N-terminal" evidence="5">
    <location>
        <begin position="22"/>
        <end position="204"/>
    </location>
</feature>
<keyword evidence="7" id="KW-1185">Reference proteome</keyword>
<evidence type="ECO:0000259" key="5">
    <source>
        <dbReference type="Pfam" id="PF21036"/>
    </source>
</evidence>
<dbReference type="Gene3D" id="3.40.50.2000">
    <property type="entry name" value="Glycogen Phosphorylase B"/>
    <property type="match status" value="2"/>
</dbReference>
<dbReference type="EMBL" id="JAMXQV010000004">
    <property type="protein sequence ID" value="MCR6483510.1"/>
    <property type="molecule type" value="Genomic_DNA"/>
</dbReference>
<evidence type="ECO:0000313" key="7">
    <source>
        <dbReference type="Proteomes" id="UP001144096"/>
    </source>
</evidence>
<dbReference type="InterPro" id="IPR050426">
    <property type="entry name" value="Glycosyltransferase_28"/>
</dbReference>
<name>A0A9X2NF90_9PSEU</name>
<proteinExistence type="inferred from homology"/>
<sequence>MRILFTTVGLPGHLFPLVPLAWACRARGHEVLVATTEDFRATVLRAGLPVCSWSSSGGVEDVAAADRVPAGEQRFAHGRAFAKIARRSLSGAAELVRNWRPDLVVSERAERAGPLVAAEHGLPRVELHWGTPELPEYRAAWEAEGGGDPVGAADLLLNPWPPSLRADYAGGHQSIRHVAYNGDASVPRWLTDPRHPPRVCLTFGTLLPHLGSRDIGGFVVSLLRRLGSLELELVVAIDDRVAATWPALPGHVRHAGRLPLAEVLPTCAATINHAGQGTALTALAAACPQVMIPQFDDQYDNAEAVAKGGAGIMLLPAEATTEAVYRACRAILRSAEHRSAAGQLAAEIAAQPSAADVAAQLEGLL</sequence>